<reference evidence="2 3" key="1">
    <citation type="journal article" date="2018" name="Nat. Ecol. Evol.">
        <title>Pezizomycetes genomes reveal the molecular basis of ectomycorrhizal truffle lifestyle.</title>
        <authorList>
            <person name="Murat C."/>
            <person name="Payen T."/>
            <person name="Noel B."/>
            <person name="Kuo A."/>
            <person name="Morin E."/>
            <person name="Chen J."/>
            <person name="Kohler A."/>
            <person name="Krizsan K."/>
            <person name="Balestrini R."/>
            <person name="Da Silva C."/>
            <person name="Montanini B."/>
            <person name="Hainaut M."/>
            <person name="Levati E."/>
            <person name="Barry K.W."/>
            <person name="Belfiori B."/>
            <person name="Cichocki N."/>
            <person name="Clum A."/>
            <person name="Dockter R.B."/>
            <person name="Fauchery L."/>
            <person name="Guy J."/>
            <person name="Iotti M."/>
            <person name="Le Tacon F."/>
            <person name="Lindquist E.A."/>
            <person name="Lipzen A."/>
            <person name="Malagnac F."/>
            <person name="Mello A."/>
            <person name="Molinier V."/>
            <person name="Miyauchi S."/>
            <person name="Poulain J."/>
            <person name="Riccioni C."/>
            <person name="Rubini A."/>
            <person name="Sitrit Y."/>
            <person name="Splivallo R."/>
            <person name="Traeger S."/>
            <person name="Wang M."/>
            <person name="Zifcakova L."/>
            <person name="Wipf D."/>
            <person name="Zambonelli A."/>
            <person name="Paolocci F."/>
            <person name="Nowrousian M."/>
            <person name="Ottonello S."/>
            <person name="Baldrian P."/>
            <person name="Spatafora J.W."/>
            <person name="Henrissat B."/>
            <person name="Nagy L.G."/>
            <person name="Aury J.M."/>
            <person name="Wincker P."/>
            <person name="Grigoriev I.V."/>
            <person name="Bonfante P."/>
            <person name="Martin F.M."/>
        </authorList>
    </citation>
    <scope>NUCLEOTIDE SEQUENCE [LARGE SCALE GENOMIC DNA]</scope>
    <source>
        <strain evidence="2 3">RN42</strain>
    </source>
</reference>
<dbReference type="Proteomes" id="UP000275078">
    <property type="component" value="Unassembled WGS sequence"/>
</dbReference>
<evidence type="ECO:0000313" key="3">
    <source>
        <dbReference type="Proteomes" id="UP000275078"/>
    </source>
</evidence>
<gene>
    <name evidence="2" type="ORF">BJ508DRAFT_416112</name>
</gene>
<feature type="region of interest" description="Disordered" evidence="1">
    <location>
        <begin position="139"/>
        <end position="173"/>
    </location>
</feature>
<sequence length="391" mass="44698">MSGYGYSSRDSRVVSIIRSLLGRVRRNSHYRDRREETIQRFMASWEELQASIAKINAILPMINDQQSRRRILQELSTARDTFDAANATLMDCIPSSALYMSSASGVREDEAEELLRAVDRDSADISRLKMRMEEEVQAIDDVISSSSRSSSTESYQSSHYSSAHEEQPNYTHRRSSFTIHPIHMPFNPAYRSESPTYAPPETSEHPSLAPPSFYPSTPRTPADYSGGIDIKPAGEYLIPPLPPISKHSTPSPTTFYPYGLPQPPQYHAPHLDRYSDHPYDTPPPMSRGPSHTSYRPPSFHEHPPRQDEYSRPHHRHSSSTSRPPPIPIPRSRVEEERDYDYPSYDYNSSYPEHFQEYLNPAPPPLPPTGYTYGGYKSYGSGYEERPFTRYM</sequence>
<protein>
    <submittedName>
        <fullName evidence="2">Uncharacterized protein</fullName>
    </submittedName>
</protein>
<accession>A0A3N4HZ76</accession>
<feature type="region of interest" description="Disordered" evidence="1">
    <location>
        <begin position="188"/>
        <end position="346"/>
    </location>
</feature>
<keyword evidence="3" id="KW-1185">Reference proteome</keyword>
<dbReference type="AlphaFoldDB" id="A0A3N4HZ76"/>
<feature type="compositionally biased region" description="Basic and acidic residues" evidence="1">
    <location>
        <begin position="298"/>
        <end position="311"/>
    </location>
</feature>
<name>A0A3N4HZ76_ASCIM</name>
<evidence type="ECO:0000256" key="1">
    <source>
        <dbReference type="SAM" id="MobiDB-lite"/>
    </source>
</evidence>
<proteinExistence type="predicted"/>
<dbReference type="EMBL" id="ML119702">
    <property type="protein sequence ID" value="RPA79173.1"/>
    <property type="molecule type" value="Genomic_DNA"/>
</dbReference>
<feature type="compositionally biased region" description="Low complexity" evidence="1">
    <location>
        <begin position="144"/>
        <end position="161"/>
    </location>
</feature>
<feature type="compositionally biased region" description="Basic and acidic residues" evidence="1">
    <location>
        <begin position="269"/>
        <end position="279"/>
    </location>
</feature>
<organism evidence="2 3">
    <name type="scientific">Ascobolus immersus RN42</name>
    <dbReference type="NCBI Taxonomy" id="1160509"/>
    <lineage>
        <taxon>Eukaryota</taxon>
        <taxon>Fungi</taxon>
        <taxon>Dikarya</taxon>
        <taxon>Ascomycota</taxon>
        <taxon>Pezizomycotina</taxon>
        <taxon>Pezizomycetes</taxon>
        <taxon>Pezizales</taxon>
        <taxon>Ascobolaceae</taxon>
        <taxon>Ascobolus</taxon>
    </lineage>
</organism>
<evidence type="ECO:0000313" key="2">
    <source>
        <dbReference type="EMBL" id="RPA79173.1"/>
    </source>
</evidence>